<name>A0ABQ8I0J9_9ROSI</name>
<gene>
    <name evidence="2" type="ORF">JRO89_XS05G0028300</name>
</gene>
<dbReference type="PANTHER" id="PTHR33673">
    <property type="entry name" value="SUPPRESSOR SRP40-LIKE PROTEIN"/>
    <property type="match status" value="1"/>
</dbReference>
<feature type="compositionally biased region" description="Polar residues" evidence="1">
    <location>
        <begin position="296"/>
        <end position="307"/>
    </location>
</feature>
<dbReference type="PANTHER" id="PTHR33673:SF3">
    <property type="entry name" value="SUPPRESSOR SRP40-LIKE PROTEIN"/>
    <property type="match status" value="1"/>
</dbReference>
<reference evidence="2 3" key="1">
    <citation type="submission" date="2021-02" db="EMBL/GenBank/DDBJ databases">
        <title>Plant Genome Project.</title>
        <authorList>
            <person name="Zhang R.-G."/>
        </authorList>
    </citation>
    <scope>NUCLEOTIDE SEQUENCE [LARGE SCALE GENOMIC DNA]</scope>
    <source>
        <tissue evidence="2">Leaves</tissue>
    </source>
</reference>
<proteinExistence type="predicted"/>
<evidence type="ECO:0000256" key="1">
    <source>
        <dbReference type="SAM" id="MobiDB-lite"/>
    </source>
</evidence>
<dbReference type="EMBL" id="JAFEMO010000005">
    <property type="protein sequence ID" value="KAH7569984.1"/>
    <property type="molecule type" value="Genomic_DNA"/>
</dbReference>
<organism evidence="2 3">
    <name type="scientific">Xanthoceras sorbifolium</name>
    <dbReference type="NCBI Taxonomy" id="99658"/>
    <lineage>
        <taxon>Eukaryota</taxon>
        <taxon>Viridiplantae</taxon>
        <taxon>Streptophyta</taxon>
        <taxon>Embryophyta</taxon>
        <taxon>Tracheophyta</taxon>
        <taxon>Spermatophyta</taxon>
        <taxon>Magnoliopsida</taxon>
        <taxon>eudicotyledons</taxon>
        <taxon>Gunneridae</taxon>
        <taxon>Pentapetalae</taxon>
        <taxon>rosids</taxon>
        <taxon>malvids</taxon>
        <taxon>Sapindales</taxon>
        <taxon>Sapindaceae</taxon>
        <taxon>Xanthoceroideae</taxon>
        <taxon>Xanthoceras</taxon>
    </lineage>
</organism>
<sequence length="636" mass="69297">MYSNCLCCRGTTGHVKSKDLRGNQLQASLENVKNTNSPYQISEDDELGEQLEMARNAARISASSSLTFTFSLLVKVEVLIAGAVSGESILAAAFIIGFLGNQKRHLYICSDRMQSCSLTDDMDPEDSAYSNLRLQSEIADKSESSNYLFNPRDINCSEGNKHPHIFPEPSGRSGASEHLEKHPEVTARIGRNDYFDLNAEVFGGNKSRYHPEVVDGSGGHEHSEIHSSITNVIDSSEHMVIHPGNPFYQSDLFSPTKKLRSISSSSSSVSSEDLFQVDTKGLRKSKTSFKAEEGTQPASNDYRNDDFSSNIFNTSELKNASPGPPSTSQVSQVTHELTIQSPTIQVMDRSGRYDPLRIPSSIFESDKSTTPLDWSAASNESLFSIQIGNNSFNRELTLGSELFKSEELTKSSELLVFSPSPSVPVMETDKKSVELEKGGATGESDERIKDTTRATSESQSKEKPPPAAVSLHSRSNSDGSVTSSCSFAFPILDTYTVHAYCTCIYKHMDVQKPKRSVEGRSVHGHRATVLIVAARSATVHGQVVAVLIVAGRSATVGTVAKKDGAVTLLSCMLLSIPIYSHALTDGLKSASVKVDAEKQQQQSMALEVTSKSTGCSWFRCCFSPCPSCCHFRYCCC</sequence>
<evidence type="ECO:0000313" key="3">
    <source>
        <dbReference type="Proteomes" id="UP000827721"/>
    </source>
</evidence>
<evidence type="ECO:0000313" key="2">
    <source>
        <dbReference type="EMBL" id="KAH7569984.1"/>
    </source>
</evidence>
<feature type="compositionally biased region" description="Basic and acidic residues" evidence="1">
    <location>
        <begin position="427"/>
        <end position="437"/>
    </location>
</feature>
<accession>A0ABQ8I0J9</accession>
<feature type="region of interest" description="Disordered" evidence="1">
    <location>
        <begin position="419"/>
        <end position="479"/>
    </location>
</feature>
<keyword evidence="3" id="KW-1185">Reference proteome</keyword>
<dbReference type="Proteomes" id="UP000827721">
    <property type="component" value="Unassembled WGS sequence"/>
</dbReference>
<comment type="caution">
    <text evidence="2">The sequence shown here is derived from an EMBL/GenBank/DDBJ whole genome shotgun (WGS) entry which is preliminary data.</text>
</comment>
<protein>
    <submittedName>
        <fullName evidence="2">Uncharacterized protein</fullName>
    </submittedName>
</protein>
<feature type="region of interest" description="Disordered" evidence="1">
    <location>
        <begin position="286"/>
        <end position="307"/>
    </location>
</feature>